<dbReference type="InterPro" id="IPR001387">
    <property type="entry name" value="Cro/C1-type_HTH"/>
</dbReference>
<reference evidence="7 8" key="2">
    <citation type="submission" date="2018-12" db="EMBL/GenBank/DDBJ databases">
        <title>Whole-genome sequences of fifteen clinical Streptococcus suis strains isolated from pigs between 2006 and 2018.</title>
        <authorList>
            <person name="Stevens M.J.A."/>
            <person name="Cernela N."/>
            <person name="Spoerry Serrano N."/>
            <person name="Schmitt S."/>
            <person name="Schrenzel J."/>
            <person name="Stephan R."/>
        </authorList>
    </citation>
    <scope>NUCLEOTIDE SEQUENCE [LARGE SCALE GENOMIC DNA]</scope>
    <source>
        <strain evidence="7 8">PP422</strain>
    </source>
</reference>
<feature type="domain" description="HTH cro/C1-type" evidence="6">
    <location>
        <begin position="3"/>
        <end position="51"/>
    </location>
</feature>
<accession>A0A426TGZ6</accession>
<reference evidence="7 8" key="1">
    <citation type="submission" date="2018-11" db="EMBL/GenBank/DDBJ databases">
        <authorList>
            <person name="Stevens M.J."/>
            <person name="Cernela N."/>
            <person name="Spoerry Serrano N."/>
            <person name="Schmitt S."/>
            <person name="Schrenzel J."/>
            <person name="Stephan R."/>
        </authorList>
    </citation>
    <scope>NUCLEOTIDE SEQUENCE [LARGE SCALE GENOMIC DNA]</scope>
    <source>
        <strain evidence="7 8">PP422</strain>
    </source>
</reference>
<dbReference type="SUPFAM" id="SSF53822">
    <property type="entry name" value="Periplasmic binding protein-like I"/>
    <property type="match status" value="1"/>
</dbReference>
<dbReference type="PROSITE" id="PS00356">
    <property type="entry name" value="HTH_LACI_1"/>
    <property type="match status" value="1"/>
</dbReference>
<dbReference type="Pfam" id="PF00356">
    <property type="entry name" value="LacI"/>
    <property type="match status" value="1"/>
</dbReference>
<proteinExistence type="predicted"/>
<dbReference type="Gene3D" id="3.40.50.2300">
    <property type="match status" value="2"/>
</dbReference>
<organism evidence="7 8">
    <name type="scientific">Streptococcus suis</name>
    <dbReference type="NCBI Taxonomy" id="1307"/>
    <lineage>
        <taxon>Bacteria</taxon>
        <taxon>Bacillati</taxon>
        <taxon>Bacillota</taxon>
        <taxon>Bacilli</taxon>
        <taxon>Lactobacillales</taxon>
        <taxon>Streptococcaceae</taxon>
        <taxon>Streptococcus</taxon>
    </lineage>
</organism>
<evidence type="ECO:0000259" key="5">
    <source>
        <dbReference type="PROSITE" id="PS50932"/>
    </source>
</evidence>
<keyword evidence="2" id="KW-0805">Transcription regulation</keyword>
<keyword evidence="3" id="KW-0238">DNA-binding</keyword>
<dbReference type="AlphaFoldDB" id="A0A426TGZ6"/>
<dbReference type="GO" id="GO:0003700">
    <property type="term" value="F:DNA-binding transcription factor activity"/>
    <property type="evidence" value="ECO:0007669"/>
    <property type="project" value="TreeGrafter"/>
</dbReference>
<dbReference type="InterPro" id="IPR010982">
    <property type="entry name" value="Lambda_DNA-bd_dom_sf"/>
</dbReference>
<evidence type="ECO:0000256" key="3">
    <source>
        <dbReference type="ARBA" id="ARBA00023125"/>
    </source>
</evidence>
<dbReference type="InterPro" id="IPR028082">
    <property type="entry name" value="Peripla_BP_I"/>
</dbReference>
<dbReference type="InterPro" id="IPR000843">
    <property type="entry name" value="HTH_LacI"/>
</dbReference>
<evidence type="ECO:0000256" key="4">
    <source>
        <dbReference type="ARBA" id="ARBA00023163"/>
    </source>
</evidence>
<keyword evidence="4" id="KW-0804">Transcription</keyword>
<dbReference type="PANTHER" id="PTHR30146">
    <property type="entry name" value="LACI-RELATED TRANSCRIPTIONAL REPRESSOR"/>
    <property type="match status" value="1"/>
</dbReference>
<dbReference type="SUPFAM" id="SSF47413">
    <property type="entry name" value="lambda repressor-like DNA-binding domains"/>
    <property type="match status" value="1"/>
</dbReference>
<keyword evidence="1" id="KW-0678">Repressor</keyword>
<dbReference type="PRINTS" id="PR00036">
    <property type="entry name" value="HTHLACI"/>
</dbReference>
<feature type="non-terminal residue" evidence="7">
    <location>
        <position position="210"/>
    </location>
</feature>
<evidence type="ECO:0000256" key="1">
    <source>
        <dbReference type="ARBA" id="ARBA00022491"/>
    </source>
</evidence>
<dbReference type="CDD" id="cd01392">
    <property type="entry name" value="HTH_LacI"/>
    <property type="match status" value="1"/>
</dbReference>
<sequence>MEEQKSITMKDVARLAGVSVGTVSRVINKESGIKESTLEKVQTAIQELNYIPDVYARGMKKNKTETIALIIPTVWHPFFGEFAYHVEVELSKKNYKLLLCNISGPKRELDYLTMLQQNKVDGIIAITYSPIDDYLSSNIPFVSIDRTYENKEIACVSSDNQAGAELAADTLIEKGGSHFAFIGGHNKTINETKKRRIYFEKRITEAGYPC</sequence>
<evidence type="ECO:0000259" key="6">
    <source>
        <dbReference type="PROSITE" id="PS50943"/>
    </source>
</evidence>
<dbReference type="Gene3D" id="1.10.260.40">
    <property type="entry name" value="lambda repressor-like DNA-binding domains"/>
    <property type="match status" value="1"/>
</dbReference>
<feature type="domain" description="HTH lacI-type" evidence="5">
    <location>
        <begin position="7"/>
        <end position="61"/>
    </location>
</feature>
<dbReference type="PROSITE" id="PS50932">
    <property type="entry name" value="HTH_LACI_2"/>
    <property type="match status" value="1"/>
</dbReference>
<dbReference type="EMBL" id="RSDO01000004">
    <property type="protein sequence ID" value="RRR54194.1"/>
    <property type="molecule type" value="Genomic_DNA"/>
</dbReference>
<dbReference type="Pfam" id="PF00532">
    <property type="entry name" value="Peripla_BP_1"/>
    <property type="match status" value="1"/>
</dbReference>
<dbReference type="PANTHER" id="PTHR30146:SF95">
    <property type="entry name" value="RIBOSE OPERON REPRESSOR"/>
    <property type="match status" value="1"/>
</dbReference>
<dbReference type="GO" id="GO:0000976">
    <property type="term" value="F:transcription cis-regulatory region binding"/>
    <property type="evidence" value="ECO:0007669"/>
    <property type="project" value="TreeGrafter"/>
</dbReference>
<gene>
    <name evidence="7" type="ORF">EI998_02630</name>
</gene>
<name>A0A426TGZ6_STRSU</name>
<evidence type="ECO:0000313" key="7">
    <source>
        <dbReference type="EMBL" id="RRR54194.1"/>
    </source>
</evidence>
<dbReference type="InterPro" id="IPR001761">
    <property type="entry name" value="Peripla_BP/Lac1_sug-bd_dom"/>
</dbReference>
<evidence type="ECO:0000256" key="2">
    <source>
        <dbReference type="ARBA" id="ARBA00023015"/>
    </source>
</evidence>
<protein>
    <submittedName>
        <fullName evidence="7">LacI family transcriptional regulator</fullName>
    </submittedName>
</protein>
<dbReference type="Proteomes" id="UP000274117">
    <property type="component" value="Unassembled WGS sequence"/>
</dbReference>
<dbReference type="PROSITE" id="PS50943">
    <property type="entry name" value="HTH_CROC1"/>
    <property type="match status" value="1"/>
</dbReference>
<dbReference type="SMART" id="SM00354">
    <property type="entry name" value="HTH_LACI"/>
    <property type="match status" value="1"/>
</dbReference>
<comment type="caution">
    <text evidence="7">The sequence shown here is derived from an EMBL/GenBank/DDBJ whole genome shotgun (WGS) entry which is preliminary data.</text>
</comment>
<evidence type="ECO:0000313" key="8">
    <source>
        <dbReference type="Proteomes" id="UP000274117"/>
    </source>
</evidence>